<feature type="compositionally biased region" description="Basic and acidic residues" evidence="1">
    <location>
        <begin position="42"/>
        <end position="51"/>
    </location>
</feature>
<feature type="region of interest" description="Disordered" evidence="1">
    <location>
        <begin position="1"/>
        <end position="59"/>
    </location>
</feature>
<evidence type="ECO:0000313" key="2">
    <source>
        <dbReference type="EMBL" id="MCI45731.1"/>
    </source>
</evidence>
<evidence type="ECO:0000313" key="3">
    <source>
        <dbReference type="Proteomes" id="UP000265520"/>
    </source>
</evidence>
<proteinExistence type="predicted"/>
<feature type="non-terminal residue" evidence="2">
    <location>
        <position position="59"/>
    </location>
</feature>
<keyword evidence="3" id="KW-1185">Reference proteome</keyword>
<feature type="compositionally biased region" description="Basic and acidic residues" evidence="1">
    <location>
        <begin position="12"/>
        <end position="35"/>
    </location>
</feature>
<dbReference type="AlphaFoldDB" id="A0A392SA12"/>
<evidence type="ECO:0000256" key="1">
    <source>
        <dbReference type="SAM" id="MobiDB-lite"/>
    </source>
</evidence>
<protein>
    <submittedName>
        <fullName evidence="2">Protein TIME FOR COFFEE-like</fullName>
    </submittedName>
</protein>
<dbReference type="Proteomes" id="UP000265520">
    <property type="component" value="Unassembled WGS sequence"/>
</dbReference>
<comment type="caution">
    <text evidence="2">The sequence shown here is derived from an EMBL/GenBank/DDBJ whole genome shotgun (WGS) entry which is preliminary data.</text>
</comment>
<dbReference type="EMBL" id="LXQA010347687">
    <property type="protein sequence ID" value="MCI45731.1"/>
    <property type="molecule type" value="Genomic_DNA"/>
</dbReference>
<name>A0A392SA12_9FABA</name>
<feature type="non-terminal residue" evidence="2">
    <location>
        <position position="1"/>
    </location>
</feature>
<reference evidence="2 3" key="1">
    <citation type="journal article" date="2018" name="Front. Plant Sci.">
        <title>Red Clover (Trifolium pratense) and Zigzag Clover (T. medium) - A Picture of Genomic Similarities and Differences.</title>
        <authorList>
            <person name="Dluhosova J."/>
            <person name="Istvanek J."/>
            <person name="Nedelnik J."/>
            <person name="Repkova J."/>
        </authorList>
    </citation>
    <scope>NUCLEOTIDE SEQUENCE [LARGE SCALE GENOMIC DNA]</scope>
    <source>
        <strain evidence="3">cv. 10/8</strain>
        <tissue evidence="2">Leaf</tissue>
    </source>
</reference>
<organism evidence="2 3">
    <name type="scientific">Trifolium medium</name>
    <dbReference type="NCBI Taxonomy" id="97028"/>
    <lineage>
        <taxon>Eukaryota</taxon>
        <taxon>Viridiplantae</taxon>
        <taxon>Streptophyta</taxon>
        <taxon>Embryophyta</taxon>
        <taxon>Tracheophyta</taxon>
        <taxon>Spermatophyta</taxon>
        <taxon>Magnoliopsida</taxon>
        <taxon>eudicotyledons</taxon>
        <taxon>Gunneridae</taxon>
        <taxon>Pentapetalae</taxon>
        <taxon>rosids</taxon>
        <taxon>fabids</taxon>
        <taxon>Fabales</taxon>
        <taxon>Fabaceae</taxon>
        <taxon>Papilionoideae</taxon>
        <taxon>50 kb inversion clade</taxon>
        <taxon>NPAAA clade</taxon>
        <taxon>Hologalegina</taxon>
        <taxon>IRL clade</taxon>
        <taxon>Trifolieae</taxon>
        <taxon>Trifolium</taxon>
    </lineage>
</organism>
<accession>A0A392SA12</accession>
<sequence>DDGAMEMQGPTRLRDRGSGKKDRDRERERERDRLGRNKRRGDRLMHGVREDGGEDTSEE</sequence>